<name>A0A135T0B9_9PEZI</name>
<keyword evidence="2" id="KW-0812">Transmembrane</keyword>
<dbReference type="OrthoDB" id="549750at2759"/>
<evidence type="ECO:0000256" key="1">
    <source>
        <dbReference type="SAM" id="MobiDB-lite"/>
    </source>
</evidence>
<protein>
    <submittedName>
        <fullName evidence="3">Uncharacterized protein</fullName>
    </submittedName>
</protein>
<organism evidence="3 4">
    <name type="scientific">Colletotrichum salicis</name>
    <dbReference type="NCBI Taxonomy" id="1209931"/>
    <lineage>
        <taxon>Eukaryota</taxon>
        <taxon>Fungi</taxon>
        <taxon>Dikarya</taxon>
        <taxon>Ascomycota</taxon>
        <taxon>Pezizomycotina</taxon>
        <taxon>Sordariomycetes</taxon>
        <taxon>Hypocreomycetidae</taxon>
        <taxon>Glomerellales</taxon>
        <taxon>Glomerellaceae</taxon>
        <taxon>Colletotrichum</taxon>
        <taxon>Colletotrichum acutatum species complex</taxon>
    </lineage>
</organism>
<evidence type="ECO:0000256" key="2">
    <source>
        <dbReference type="SAM" id="Phobius"/>
    </source>
</evidence>
<comment type="caution">
    <text evidence="3">The sequence shown here is derived from an EMBL/GenBank/DDBJ whole genome shotgun (WGS) entry which is preliminary data.</text>
</comment>
<accession>A0A135T0B9</accession>
<feature type="region of interest" description="Disordered" evidence="1">
    <location>
        <begin position="45"/>
        <end position="65"/>
    </location>
</feature>
<evidence type="ECO:0000313" key="3">
    <source>
        <dbReference type="EMBL" id="KXH41582.1"/>
    </source>
</evidence>
<keyword evidence="2" id="KW-0472">Membrane</keyword>
<dbReference type="STRING" id="1209931.A0A135T0B9"/>
<dbReference type="AlphaFoldDB" id="A0A135T0B9"/>
<evidence type="ECO:0000313" key="4">
    <source>
        <dbReference type="Proteomes" id="UP000070121"/>
    </source>
</evidence>
<keyword evidence="2" id="KW-1133">Transmembrane helix</keyword>
<gene>
    <name evidence="3" type="ORF">CSAL01_01084</name>
</gene>
<feature type="transmembrane region" description="Helical" evidence="2">
    <location>
        <begin position="20"/>
        <end position="38"/>
    </location>
</feature>
<keyword evidence="4" id="KW-1185">Reference proteome</keyword>
<proteinExistence type="predicted"/>
<dbReference type="Proteomes" id="UP000070121">
    <property type="component" value="Unassembled WGS sequence"/>
</dbReference>
<reference evidence="3 4" key="1">
    <citation type="submission" date="2014-02" db="EMBL/GenBank/DDBJ databases">
        <title>The genome sequence of Colletotrichum salicis CBS 607.94.</title>
        <authorList>
            <person name="Baroncelli R."/>
            <person name="Thon M.R."/>
        </authorList>
    </citation>
    <scope>NUCLEOTIDE SEQUENCE [LARGE SCALE GENOMIC DNA]</scope>
    <source>
        <strain evidence="3 4">CBS 607.94</strain>
    </source>
</reference>
<sequence length="108" mass="11636">MGILTVTAEAARAAVSTIPPFIWVVGLAVLATTYFPLLRRAKTPHPDASKALVTQASKAKPPVDDPDAPVSVNYFPSRECDYACGFCFHTNTSGYILPLDKSSMAFIF</sequence>
<dbReference type="EMBL" id="JFFI01002158">
    <property type="protein sequence ID" value="KXH41582.1"/>
    <property type="molecule type" value="Genomic_DNA"/>
</dbReference>